<organism evidence="2 3">
    <name type="scientific">Citrobacter murliniae</name>
    <dbReference type="NCBI Taxonomy" id="67829"/>
    <lineage>
        <taxon>Bacteria</taxon>
        <taxon>Pseudomonadati</taxon>
        <taxon>Pseudomonadota</taxon>
        <taxon>Gammaproteobacteria</taxon>
        <taxon>Enterobacterales</taxon>
        <taxon>Enterobacteriaceae</taxon>
        <taxon>Citrobacter</taxon>
        <taxon>Citrobacter freundii complex</taxon>
    </lineage>
</organism>
<keyword evidence="3" id="KW-1185">Reference proteome</keyword>
<evidence type="ECO:0000313" key="2">
    <source>
        <dbReference type="EMBL" id="THE38505.1"/>
    </source>
</evidence>
<dbReference type="InterPro" id="IPR007563">
    <property type="entry name" value="DUF554"/>
</dbReference>
<keyword evidence="1" id="KW-1133">Transmembrane helix</keyword>
<comment type="caution">
    <text evidence="2">The sequence shown here is derived from an EMBL/GenBank/DDBJ whole genome shotgun (WGS) entry which is preliminary data.</text>
</comment>
<name>A0ABY2PUQ0_9ENTR</name>
<dbReference type="PANTHER" id="PTHR36111:SF2">
    <property type="entry name" value="INNER MEMBRANE PROTEIN"/>
    <property type="match status" value="1"/>
</dbReference>
<feature type="transmembrane region" description="Helical" evidence="1">
    <location>
        <begin position="155"/>
        <end position="176"/>
    </location>
</feature>
<evidence type="ECO:0008006" key="4">
    <source>
        <dbReference type="Google" id="ProtNLM"/>
    </source>
</evidence>
<dbReference type="EMBL" id="QFVP01000006">
    <property type="protein sequence ID" value="THE38505.1"/>
    <property type="molecule type" value="Genomic_DNA"/>
</dbReference>
<evidence type="ECO:0000313" key="3">
    <source>
        <dbReference type="Proteomes" id="UP000306790"/>
    </source>
</evidence>
<keyword evidence="1" id="KW-0472">Membrane</keyword>
<feature type="transmembrane region" description="Helical" evidence="1">
    <location>
        <begin position="131"/>
        <end position="148"/>
    </location>
</feature>
<dbReference type="Pfam" id="PF04474">
    <property type="entry name" value="DUF554"/>
    <property type="match status" value="1"/>
</dbReference>
<feature type="transmembrane region" description="Helical" evidence="1">
    <location>
        <begin position="211"/>
        <end position="231"/>
    </location>
</feature>
<dbReference type="PANTHER" id="PTHR36111">
    <property type="entry name" value="INNER MEMBRANE PROTEIN-RELATED"/>
    <property type="match status" value="1"/>
</dbReference>
<proteinExistence type="predicted"/>
<protein>
    <recommendedName>
        <fullName evidence="4">DUF554 domain-containing protein</fullName>
    </recommendedName>
</protein>
<feature type="transmembrane region" description="Helical" evidence="1">
    <location>
        <begin position="51"/>
        <end position="69"/>
    </location>
</feature>
<reference evidence="2 3" key="1">
    <citation type="submission" date="2018-05" db="EMBL/GenBank/DDBJ databases">
        <title>Isolation and genomic analyses of lactose-positive bacteria from faecal samples of preterm neonates.</title>
        <authorList>
            <person name="Chen Y."/>
            <person name="Brook T.C."/>
            <person name="O'Neill I."/>
            <person name="Soe C.Z."/>
            <person name="Hall L.J."/>
            <person name="Hoyles L."/>
        </authorList>
    </citation>
    <scope>NUCLEOTIDE SEQUENCE [LARGE SCALE GENOMIC DNA]</scope>
    <source>
        <strain evidence="2 3">P080C CL</strain>
    </source>
</reference>
<feature type="transmembrane region" description="Helical" evidence="1">
    <location>
        <begin position="188"/>
        <end position="204"/>
    </location>
</feature>
<sequence>MNSIAIVVGGVAGCLLSPWIPRRLHEGMPLMFGICSMAMAVILIMETVNMPVMVLAGILGALTGELISLEKKINTVATKTKTIVESVLPKPRGEITNEEFLKIFVALIILFGASGTGIVGAMNEGMNGDSSVLITKAFMDFFCAILFATRLGYSVVILFVPQLVIQLILAYSAVLLLPLTTEVMRSDFYAVGGLVMLATGLRICGIKLFPVANMLPALLWAMPLSYVWVHFSN</sequence>
<accession>A0ABY2PUQ0</accession>
<feature type="transmembrane region" description="Helical" evidence="1">
    <location>
        <begin position="27"/>
        <end position="45"/>
    </location>
</feature>
<evidence type="ECO:0000256" key="1">
    <source>
        <dbReference type="SAM" id="Phobius"/>
    </source>
</evidence>
<keyword evidence="1" id="KW-0812">Transmembrane</keyword>
<gene>
    <name evidence="2" type="ORF">DJ535_12205</name>
</gene>
<dbReference type="Proteomes" id="UP000306790">
    <property type="component" value="Unassembled WGS sequence"/>
</dbReference>
<feature type="transmembrane region" description="Helical" evidence="1">
    <location>
        <begin position="100"/>
        <end position="119"/>
    </location>
</feature>